<dbReference type="RefSeq" id="WP_009073539.1">
    <property type="nucleotide sequence ID" value="NZ_JH597768.1"/>
</dbReference>
<keyword evidence="2" id="KW-1185">Reference proteome</keyword>
<dbReference type="EMBL" id="JH597768">
    <property type="protein sequence ID" value="EHP69460.1"/>
    <property type="molecule type" value="Genomic_DNA"/>
</dbReference>
<evidence type="ECO:0000313" key="2">
    <source>
        <dbReference type="Proteomes" id="UP000003980"/>
    </source>
</evidence>
<dbReference type="HOGENOM" id="CLU_2679024_0_0_2"/>
<sequence length="74" mass="8832">MRNYAGKVVAEEMLRRTREVRVRLRGVKEVQVSLDWTGVKFWVSTWRASGAGRTASLELRHDRDQVRRETCWLW</sequence>
<dbReference type="AlphaFoldDB" id="H2C6N3"/>
<proteinExistence type="predicted"/>
<reference evidence="1 2" key="1">
    <citation type="submission" date="2012-01" db="EMBL/GenBank/DDBJ databases">
        <title>Improved High-Quality Draft sequence of Metallosphaera yellowstonensis MK1.</title>
        <authorList>
            <consortium name="US DOE Joint Genome Institute"/>
            <person name="Lucas S."/>
            <person name="Han J."/>
            <person name="Cheng J.-F."/>
            <person name="Goodwin L."/>
            <person name="Pitluck S."/>
            <person name="Peters L."/>
            <person name="Teshima H."/>
            <person name="Detter J.C."/>
            <person name="Han C."/>
            <person name="Tapia R."/>
            <person name="Land M."/>
            <person name="Hauser L."/>
            <person name="Kyrpides N."/>
            <person name="Kozubal M."/>
            <person name="Macur R.E."/>
            <person name="Jay Z."/>
            <person name="Inskeep W."/>
            <person name="Woyke T."/>
        </authorList>
    </citation>
    <scope>NUCLEOTIDE SEQUENCE [LARGE SCALE GENOMIC DNA]</scope>
    <source>
        <strain evidence="1 2">MK1</strain>
    </source>
</reference>
<protein>
    <submittedName>
        <fullName evidence="1">Uncharacterized protein</fullName>
    </submittedName>
</protein>
<dbReference type="Proteomes" id="UP000003980">
    <property type="component" value="Unassembled WGS sequence"/>
</dbReference>
<gene>
    <name evidence="1" type="ORF">MetMK1DRAFT_00022170</name>
</gene>
<organism evidence="1 2">
    <name type="scientific">Metallosphaera yellowstonensis MK1</name>
    <dbReference type="NCBI Taxonomy" id="671065"/>
    <lineage>
        <taxon>Archaea</taxon>
        <taxon>Thermoproteota</taxon>
        <taxon>Thermoprotei</taxon>
        <taxon>Sulfolobales</taxon>
        <taxon>Sulfolobaceae</taxon>
        <taxon>Metallosphaera</taxon>
    </lineage>
</organism>
<evidence type="ECO:0000313" key="1">
    <source>
        <dbReference type="EMBL" id="EHP69460.1"/>
    </source>
</evidence>
<accession>H2C6N3</accession>
<name>H2C6N3_9CREN</name>